<dbReference type="Proteomes" id="UP000248326">
    <property type="component" value="Unassembled WGS sequence"/>
</dbReference>
<dbReference type="GO" id="GO:0007155">
    <property type="term" value="P:cell adhesion"/>
    <property type="evidence" value="ECO:0007669"/>
    <property type="project" value="InterPro"/>
</dbReference>
<evidence type="ECO:0000256" key="1">
    <source>
        <dbReference type="ARBA" id="ARBA00004196"/>
    </source>
</evidence>
<dbReference type="InterPro" id="IPR006127">
    <property type="entry name" value="ZnuA-like"/>
</dbReference>
<evidence type="ECO:0000256" key="6">
    <source>
        <dbReference type="SAM" id="SignalP"/>
    </source>
</evidence>
<dbReference type="OrthoDB" id="9810636at2"/>
<dbReference type="GO" id="GO:0046872">
    <property type="term" value="F:metal ion binding"/>
    <property type="evidence" value="ECO:0007669"/>
    <property type="project" value="UniProtKB-KW"/>
</dbReference>
<protein>
    <submittedName>
        <fullName evidence="7">Zinc/manganese transport system substrate-binding protein/manganese/iron transport system substrate-binding protein</fullName>
    </submittedName>
</protein>
<evidence type="ECO:0000313" key="8">
    <source>
        <dbReference type="Proteomes" id="UP000248326"/>
    </source>
</evidence>
<comment type="subcellular location">
    <subcellularLocation>
        <location evidence="1">Cell envelope</location>
    </subcellularLocation>
</comment>
<dbReference type="PANTHER" id="PTHR42953">
    <property type="entry name" value="HIGH-AFFINITY ZINC UPTAKE SYSTEM PROTEIN ZNUA-RELATED"/>
    <property type="match status" value="1"/>
</dbReference>
<dbReference type="EMBL" id="QJSX01000008">
    <property type="protein sequence ID" value="PYE53613.1"/>
    <property type="molecule type" value="Genomic_DNA"/>
</dbReference>
<keyword evidence="8" id="KW-1185">Reference proteome</keyword>
<proteinExistence type="inferred from homology"/>
<evidence type="ECO:0000256" key="2">
    <source>
        <dbReference type="ARBA" id="ARBA00022448"/>
    </source>
</evidence>
<feature type="signal peptide" evidence="6">
    <location>
        <begin position="1"/>
        <end position="19"/>
    </location>
</feature>
<accession>A0A318S4T1</accession>
<reference evidence="7 8" key="1">
    <citation type="submission" date="2018-06" db="EMBL/GenBank/DDBJ databases">
        <title>Genomic Encyclopedia of Type Strains, Phase IV (KMG-IV): sequencing the most valuable type-strain genomes for metagenomic binning, comparative biology and taxonomic classification.</title>
        <authorList>
            <person name="Goeker M."/>
        </authorList>
    </citation>
    <scope>NUCLEOTIDE SEQUENCE [LARGE SCALE GENOMIC DNA]</scope>
    <source>
        <strain evidence="7 8">DSM 18048</strain>
    </source>
</reference>
<dbReference type="GO" id="GO:0030001">
    <property type="term" value="P:metal ion transport"/>
    <property type="evidence" value="ECO:0007669"/>
    <property type="project" value="InterPro"/>
</dbReference>
<dbReference type="GO" id="GO:0030313">
    <property type="term" value="C:cell envelope"/>
    <property type="evidence" value="ECO:0007669"/>
    <property type="project" value="UniProtKB-SubCell"/>
</dbReference>
<dbReference type="Gene3D" id="3.40.50.1980">
    <property type="entry name" value="Nitrogenase molybdenum iron protein domain"/>
    <property type="match status" value="2"/>
</dbReference>
<keyword evidence="4 6" id="KW-0732">Signal</keyword>
<sequence length="293" mass="31645">MRPLPILTLLLLSAAAAQSAPLRVVATFSILGDFVRVVGGKRVNVSNLVPPNADVHTFQLSTGDIRALAGARVVFQNGSGFEPWFEQLRNTVDSKTRVVILTNGLSLRSASGGQGRADKDPHAWWNLDNTARYVDKIRDTLTSLDSAGRSVYASNAAAYVKRLRDLDAYAKRKVATLPAARRLLVTNHDALGYFADRYGFKLVGEVFPGRGTEQEPSARETARLIDAIGKTGVKAIFTENTVNPRLAQNIARETGAKIAPPLYTDALGSSGSSGDTFLKAFRFNVDTIVSALK</sequence>
<evidence type="ECO:0000256" key="4">
    <source>
        <dbReference type="ARBA" id="ARBA00022729"/>
    </source>
</evidence>
<comment type="similarity">
    <text evidence="5">Belongs to the bacterial solute-binding protein 9 family.</text>
</comment>
<keyword evidence="3" id="KW-0479">Metal-binding</keyword>
<evidence type="ECO:0000256" key="3">
    <source>
        <dbReference type="ARBA" id="ARBA00022723"/>
    </source>
</evidence>
<gene>
    <name evidence="7" type="ORF">DES52_108143</name>
</gene>
<dbReference type="AlphaFoldDB" id="A0A318S4T1"/>
<dbReference type="RefSeq" id="WP_110886969.1">
    <property type="nucleotide sequence ID" value="NZ_QJSX01000008.1"/>
</dbReference>
<dbReference type="InterPro" id="IPR006129">
    <property type="entry name" value="AdhesinB"/>
</dbReference>
<dbReference type="SUPFAM" id="SSF53807">
    <property type="entry name" value="Helical backbone' metal receptor"/>
    <property type="match status" value="1"/>
</dbReference>
<evidence type="ECO:0000256" key="5">
    <source>
        <dbReference type="RuleBase" id="RU003512"/>
    </source>
</evidence>
<keyword evidence="2 5" id="KW-0813">Transport</keyword>
<dbReference type="InterPro" id="IPR006128">
    <property type="entry name" value="Lipoprotein_PsaA-like"/>
</dbReference>
<dbReference type="PRINTS" id="PR00691">
    <property type="entry name" value="ADHESINB"/>
</dbReference>
<evidence type="ECO:0000313" key="7">
    <source>
        <dbReference type="EMBL" id="PYE53613.1"/>
    </source>
</evidence>
<dbReference type="PANTHER" id="PTHR42953:SF1">
    <property type="entry name" value="METAL-BINDING PROTEIN HI_0362-RELATED"/>
    <property type="match status" value="1"/>
</dbReference>
<name>A0A318S4T1_9DEIO</name>
<dbReference type="Pfam" id="PF01297">
    <property type="entry name" value="ZnuA"/>
    <property type="match status" value="1"/>
</dbReference>
<feature type="chain" id="PRO_5016245883" evidence="6">
    <location>
        <begin position="20"/>
        <end position="293"/>
    </location>
</feature>
<comment type="caution">
    <text evidence="7">The sequence shown here is derived from an EMBL/GenBank/DDBJ whole genome shotgun (WGS) entry which is preliminary data.</text>
</comment>
<dbReference type="InterPro" id="IPR050492">
    <property type="entry name" value="Bact_metal-bind_prot9"/>
</dbReference>
<dbReference type="PRINTS" id="PR00690">
    <property type="entry name" value="ADHESNFAMILY"/>
</dbReference>
<organism evidence="7 8">
    <name type="scientific">Deinococcus yavapaiensis KR-236</name>
    <dbReference type="NCBI Taxonomy" id="694435"/>
    <lineage>
        <taxon>Bacteria</taxon>
        <taxon>Thermotogati</taxon>
        <taxon>Deinococcota</taxon>
        <taxon>Deinococci</taxon>
        <taxon>Deinococcales</taxon>
        <taxon>Deinococcaceae</taxon>
        <taxon>Deinococcus</taxon>
    </lineage>
</organism>